<dbReference type="OrthoDB" id="7950124at2"/>
<sequence>MTMIRALFAGLVAIALLGSVPASAAEWKEFTPEALAAAQADGKPILVDVFAAWCSVCRAQNPILVKLTREPKYRDLVVFKADFDTQKDDLKALNVRSQSTLIVFKGGKELDRSAGDTSQISIEGMLDKTL</sequence>
<evidence type="ECO:0000313" key="3">
    <source>
        <dbReference type="EMBL" id="ODR98309.1"/>
    </source>
</evidence>
<keyword evidence="4" id="KW-1185">Reference proteome</keyword>
<accession>A0A1E3VXS1</accession>
<reference evidence="3 4" key="1">
    <citation type="journal article" date="2016" name="Environ. Microbiol.">
        <title>New Methyloceanibacter diversity from North Sea sediments includes methanotroph containing solely the soluble methane monooxygenase.</title>
        <authorList>
            <person name="Vekeman B."/>
            <person name="Kerckhof F.M."/>
            <person name="Cremers G."/>
            <person name="de Vos P."/>
            <person name="Vandamme P."/>
            <person name="Boon N."/>
            <person name="Op den Camp H.J."/>
            <person name="Heylen K."/>
        </authorList>
    </citation>
    <scope>NUCLEOTIDE SEQUENCE [LARGE SCALE GENOMIC DNA]</scope>
    <source>
        <strain evidence="3 4">R-67175</strain>
    </source>
</reference>
<dbReference type="SUPFAM" id="SSF52833">
    <property type="entry name" value="Thioredoxin-like"/>
    <property type="match status" value="1"/>
</dbReference>
<proteinExistence type="predicted"/>
<gene>
    <name evidence="3" type="ORF">AUC69_10565</name>
</gene>
<dbReference type="InterPro" id="IPR013766">
    <property type="entry name" value="Thioredoxin_domain"/>
</dbReference>
<dbReference type="STRING" id="1774969.AUC69_10565"/>
<dbReference type="PANTHER" id="PTHR45663:SF11">
    <property type="entry name" value="GEO12009P1"/>
    <property type="match status" value="1"/>
</dbReference>
<keyword evidence="1" id="KW-0732">Signal</keyword>
<name>A0A1E3VXS1_9HYPH</name>
<dbReference type="InterPro" id="IPR036249">
    <property type="entry name" value="Thioredoxin-like_sf"/>
</dbReference>
<dbReference type="AlphaFoldDB" id="A0A1E3VXS1"/>
<protein>
    <recommendedName>
        <fullName evidence="2">Thioredoxin domain-containing protein</fullName>
    </recommendedName>
</protein>
<dbReference type="PANTHER" id="PTHR45663">
    <property type="entry name" value="GEO12009P1"/>
    <property type="match status" value="1"/>
</dbReference>
<dbReference type="PROSITE" id="PS51352">
    <property type="entry name" value="THIOREDOXIN_2"/>
    <property type="match status" value="1"/>
</dbReference>
<evidence type="ECO:0000256" key="1">
    <source>
        <dbReference type="SAM" id="SignalP"/>
    </source>
</evidence>
<dbReference type="EMBL" id="LPWF01000023">
    <property type="protein sequence ID" value="ODR98309.1"/>
    <property type="molecule type" value="Genomic_DNA"/>
</dbReference>
<feature type="domain" description="Thioredoxin" evidence="2">
    <location>
        <begin position="14"/>
        <end position="130"/>
    </location>
</feature>
<evidence type="ECO:0000313" key="4">
    <source>
        <dbReference type="Proteomes" id="UP000094472"/>
    </source>
</evidence>
<feature type="chain" id="PRO_5009138729" description="Thioredoxin domain-containing protein" evidence="1">
    <location>
        <begin position="25"/>
        <end position="130"/>
    </location>
</feature>
<dbReference type="CDD" id="cd02947">
    <property type="entry name" value="TRX_family"/>
    <property type="match status" value="1"/>
</dbReference>
<dbReference type="Pfam" id="PF00085">
    <property type="entry name" value="Thioredoxin"/>
    <property type="match status" value="1"/>
</dbReference>
<dbReference type="Proteomes" id="UP000094472">
    <property type="component" value="Unassembled WGS sequence"/>
</dbReference>
<dbReference type="GO" id="GO:0005737">
    <property type="term" value="C:cytoplasm"/>
    <property type="evidence" value="ECO:0007669"/>
    <property type="project" value="TreeGrafter"/>
</dbReference>
<organism evidence="3 4">
    <name type="scientific">Methyloceanibacter superfactus</name>
    <dbReference type="NCBI Taxonomy" id="1774969"/>
    <lineage>
        <taxon>Bacteria</taxon>
        <taxon>Pseudomonadati</taxon>
        <taxon>Pseudomonadota</taxon>
        <taxon>Alphaproteobacteria</taxon>
        <taxon>Hyphomicrobiales</taxon>
        <taxon>Hyphomicrobiaceae</taxon>
        <taxon>Methyloceanibacter</taxon>
    </lineage>
</organism>
<comment type="caution">
    <text evidence="3">The sequence shown here is derived from an EMBL/GenBank/DDBJ whole genome shotgun (WGS) entry which is preliminary data.</text>
</comment>
<feature type="signal peptide" evidence="1">
    <location>
        <begin position="1"/>
        <end position="24"/>
    </location>
</feature>
<evidence type="ECO:0000259" key="2">
    <source>
        <dbReference type="PROSITE" id="PS51352"/>
    </source>
</evidence>
<dbReference type="GO" id="GO:0015035">
    <property type="term" value="F:protein-disulfide reductase activity"/>
    <property type="evidence" value="ECO:0007669"/>
    <property type="project" value="TreeGrafter"/>
</dbReference>
<dbReference type="Gene3D" id="3.40.30.10">
    <property type="entry name" value="Glutaredoxin"/>
    <property type="match status" value="1"/>
</dbReference>
<dbReference type="RefSeq" id="WP_069441533.1">
    <property type="nucleotide sequence ID" value="NZ_LPWF01000023.1"/>
</dbReference>